<keyword evidence="2" id="KW-1185">Reference proteome</keyword>
<dbReference type="EMBL" id="BGPR01003592">
    <property type="protein sequence ID" value="GBM90042.1"/>
    <property type="molecule type" value="Genomic_DNA"/>
</dbReference>
<comment type="caution">
    <text evidence="1">The sequence shown here is derived from an EMBL/GenBank/DDBJ whole genome shotgun (WGS) entry which is preliminary data.</text>
</comment>
<name>A0A4Y2JL67_ARAVE</name>
<accession>A0A4Y2JL67</accession>
<organism evidence="1 2">
    <name type="scientific">Araneus ventricosus</name>
    <name type="common">Orbweaver spider</name>
    <name type="synonym">Epeira ventricosa</name>
    <dbReference type="NCBI Taxonomy" id="182803"/>
    <lineage>
        <taxon>Eukaryota</taxon>
        <taxon>Metazoa</taxon>
        <taxon>Ecdysozoa</taxon>
        <taxon>Arthropoda</taxon>
        <taxon>Chelicerata</taxon>
        <taxon>Arachnida</taxon>
        <taxon>Araneae</taxon>
        <taxon>Araneomorphae</taxon>
        <taxon>Entelegynae</taxon>
        <taxon>Araneoidea</taxon>
        <taxon>Araneidae</taxon>
        <taxon>Araneus</taxon>
    </lineage>
</organism>
<dbReference type="Proteomes" id="UP000499080">
    <property type="component" value="Unassembled WGS sequence"/>
</dbReference>
<gene>
    <name evidence="1" type="ORF">AVEN_50664_1</name>
</gene>
<sequence>MLKQPVEMDIHQQSNPFHLAQRPVCFLPIQVDRFRWVIHGGAIDCFDPPPTPPPVRLIPTHTPPPPYGRFSLLERAPPLPALISPV</sequence>
<proteinExistence type="predicted"/>
<reference evidence="1 2" key="1">
    <citation type="journal article" date="2019" name="Sci. Rep.">
        <title>Orb-weaving spider Araneus ventricosus genome elucidates the spidroin gene catalogue.</title>
        <authorList>
            <person name="Kono N."/>
            <person name="Nakamura H."/>
            <person name="Ohtoshi R."/>
            <person name="Moran D.A.P."/>
            <person name="Shinohara A."/>
            <person name="Yoshida Y."/>
            <person name="Fujiwara M."/>
            <person name="Mori M."/>
            <person name="Tomita M."/>
            <person name="Arakawa K."/>
        </authorList>
    </citation>
    <scope>NUCLEOTIDE SEQUENCE [LARGE SCALE GENOMIC DNA]</scope>
</reference>
<protein>
    <submittedName>
        <fullName evidence="1">Uncharacterized protein</fullName>
    </submittedName>
</protein>
<evidence type="ECO:0000313" key="2">
    <source>
        <dbReference type="Proteomes" id="UP000499080"/>
    </source>
</evidence>
<evidence type="ECO:0000313" key="1">
    <source>
        <dbReference type="EMBL" id="GBM90042.1"/>
    </source>
</evidence>
<dbReference type="AlphaFoldDB" id="A0A4Y2JL67"/>